<sequence length="457" mass="50529">MGDFAGKSEVLRVGNGRTSSVNRQNQADLKSHRDNASVGIVQRQAPQITDNRLKAKKRLRMNESGGPQSGVLQPMGYENAGLNAKRRKARIGLELAFNNDFSKKHFSNDGAKISASHNLVQIKQAATLLATQWEGAAQVHANTLAGVTLVVTNEAHPQGDEHIFGKAFSEVAGVDYGRKKFTYTGLSVKDGLYDRPDDMSESDHEDWMSSYESPELKPYEDDAGSWWWGITADPAVYELQTHHTSWQVMNQTQVADIIDGAIFAPAAALGLTADKGVGGGQINIDFATGFAADYNKVLKTLNNAEDKKGVMEASGLGEDNDINGPYLYKSRRVDFNNGDSPVDEEVMKGYWLVLFKKYDGLLAGKDEWGVFVEEFVSLLRHYPSARQRYSDFLNGINAFFGVDDHQDDIFHFQALNVGHLENDADEAKRVEFRDFKAQANRVEISDAVDLALSIIPD</sequence>
<accession>A0A3B0X2P3</accession>
<reference evidence="2" key="1">
    <citation type="submission" date="2018-06" db="EMBL/GenBank/DDBJ databases">
        <authorList>
            <person name="Zhirakovskaya E."/>
        </authorList>
    </citation>
    <scope>NUCLEOTIDE SEQUENCE</scope>
</reference>
<evidence type="ECO:0000313" key="2">
    <source>
        <dbReference type="EMBL" id="VAW58980.1"/>
    </source>
</evidence>
<evidence type="ECO:0000256" key="1">
    <source>
        <dbReference type="SAM" id="MobiDB-lite"/>
    </source>
</evidence>
<organism evidence="2">
    <name type="scientific">hydrothermal vent metagenome</name>
    <dbReference type="NCBI Taxonomy" id="652676"/>
    <lineage>
        <taxon>unclassified sequences</taxon>
        <taxon>metagenomes</taxon>
        <taxon>ecological metagenomes</taxon>
    </lineage>
</organism>
<protein>
    <submittedName>
        <fullName evidence="2">Uncharacterized protein</fullName>
    </submittedName>
</protein>
<dbReference type="EMBL" id="UOFG01000055">
    <property type="protein sequence ID" value="VAW58980.1"/>
    <property type="molecule type" value="Genomic_DNA"/>
</dbReference>
<feature type="region of interest" description="Disordered" evidence="1">
    <location>
        <begin position="1"/>
        <end position="38"/>
    </location>
</feature>
<dbReference type="AlphaFoldDB" id="A0A3B0X2P3"/>
<feature type="compositionally biased region" description="Polar residues" evidence="1">
    <location>
        <begin position="16"/>
        <end position="28"/>
    </location>
</feature>
<gene>
    <name evidence="2" type="ORF">MNBD_GAMMA11-2569</name>
</gene>
<name>A0A3B0X2P3_9ZZZZ</name>
<proteinExistence type="predicted"/>